<sequence>MILRTEGLVKSYNKRRVVDGVSLRIESGKVYGLLGANGAGKTTTFYIITGLIAHEAGEIFLDEKPIGRWPFYARARLGIHYLPQEPSVFRKLSALENLLVVLEPRERERKHRYQRALQLLHKLGLDALVHQRVDTLSAGERRRVEIARALATSPKFLLLDEPFSGIDPISVAEIQGIIRALASDGIGVIVTDHNVRETLRVTDYAYLLNEGRILLAGRPDEIAAHPLARQYYLGEHFQL</sequence>
<dbReference type="EMBL" id="AP011775">
    <property type="protein sequence ID" value="BAL57394.1"/>
    <property type="molecule type" value="Genomic_DNA"/>
</dbReference>
<dbReference type="SMART" id="SM00382">
    <property type="entry name" value="AAA"/>
    <property type="match status" value="1"/>
</dbReference>
<dbReference type="NCBIfam" id="TIGR04406">
    <property type="entry name" value="LPS_export_lptB"/>
    <property type="match status" value="1"/>
</dbReference>
<dbReference type="Pfam" id="PF00005">
    <property type="entry name" value="ABC_tran"/>
    <property type="match status" value="1"/>
</dbReference>
<dbReference type="InterPro" id="IPR051120">
    <property type="entry name" value="ABC_AA/LPS_Transport"/>
</dbReference>
<dbReference type="PROSITE" id="PS50893">
    <property type="entry name" value="ABC_TRANSPORTER_2"/>
    <property type="match status" value="1"/>
</dbReference>
<dbReference type="AlphaFoldDB" id="H5SMK8"/>
<proteinExistence type="predicted"/>
<evidence type="ECO:0000259" key="4">
    <source>
        <dbReference type="PROSITE" id="PS50893"/>
    </source>
</evidence>
<dbReference type="InterPro" id="IPR017871">
    <property type="entry name" value="ABC_transporter-like_CS"/>
</dbReference>
<dbReference type="InterPro" id="IPR027417">
    <property type="entry name" value="P-loop_NTPase"/>
</dbReference>
<dbReference type="GO" id="GO:0016887">
    <property type="term" value="F:ATP hydrolysis activity"/>
    <property type="evidence" value="ECO:0007669"/>
    <property type="project" value="InterPro"/>
</dbReference>
<evidence type="ECO:0000256" key="1">
    <source>
        <dbReference type="ARBA" id="ARBA00022448"/>
    </source>
</evidence>
<dbReference type="Gene3D" id="3.40.50.300">
    <property type="entry name" value="P-loop containing nucleotide triphosphate hydrolases"/>
    <property type="match status" value="1"/>
</dbReference>
<dbReference type="GO" id="GO:0055085">
    <property type="term" value="P:transmembrane transport"/>
    <property type="evidence" value="ECO:0007669"/>
    <property type="project" value="InterPro"/>
</dbReference>
<keyword evidence="2" id="KW-0547">Nucleotide-binding</keyword>
<keyword evidence="3 5" id="KW-0067">ATP-binding</keyword>
<evidence type="ECO:0000313" key="5">
    <source>
        <dbReference type="EMBL" id="BAL57394.1"/>
    </source>
</evidence>
<dbReference type="PANTHER" id="PTHR45772:SF10">
    <property type="entry name" value="LIPOPOLYSACCHARIDE EXPORT SYSTEM ATP-BINDING PROTEIN LPTB"/>
    <property type="match status" value="1"/>
</dbReference>
<dbReference type="PROSITE" id="PS00211">
    <property type="entry name" value="ABC_TRANSPORTER_1"/>
    <property type="match status" value="1"/>
</dbReference>
<name>H5SMK8_9BACT</name>
<protein>
    <submittedName>
        <fullName evidence="5">Lipopolysaccharide export system ATP-binding protein</fullName>
    </submittedName>
</protein>
<feature type="domain" description="ABC transporter" evidence="4">
    <location>
        <begin position="3"/>
        <end position="235"/>
    </location>
</feature>
<dbReference type="InterPro" id="IPR003439">
    <property type="entry name" value="ABC_transporter-like_ATP-bd"/>
</dbReference>
<dbReference type="InterPro" id="IPR003593">
    <property type="entry name" value="AAA+_ATPase"/>
</dbReference>
<dbReference type="GO" id="GO:0043190">
    <property type="term" value="C:ATP-binding cassette (ABC) transporter complex"/>
    <property type="evidence" value="ECO:0007669"/>
    <property type="project" value="InterPro"/>
</dbReference>
<organism evidence="5">
    <name type="scientific">uncultured Acetothermia bacterium</name>
    <dbReference type="NCBI Taxonomy" id="236499"/>
    <lineage>
        <taxon>Bacteria</taxon>
        <taxon>Candidatus Bipolaricaulota</taxon>
        <taxon>environmental samples</taxon>
    </lineage>
</organism>
<keyword evidence="1" id="KW-0813">Transport</keyword>
<dbReference type="InterPro" id="IPR030921">
    <property type="entry name" value="LPS_export_LptB"/>
</dbReference>
<reference evidence="5" key="1">
    <citation type="journal article" date="2005" name="Environ. Microbiol.">
        <title>Genetic and functional properties of uncultivated thermophilic crenarchaeotes from a subsurface gold mine as revealed by analysis of genome fragments.</title>
        <authorList>
            <person name="Nunoura T."/>
            <person name="Hirayama H."/>
            <person name="Takami H."/>
            <person name="Oida H."/>
            <person name="Nishi S."/>
            <person name="Shimamura S."/>
            <person name="Suzuki Y."/>
            <person name="Inagaki F."/>
            <person name="Takai K."/>
            <person name="Nealson K.H."/>
            <person name="Horikoshi K."/>
        </authorList>
    </citation>
    <scope>NUCLEOTIDE SEQUENCE</scope>
</reference>
<accession>H5SMK8</accession>
<reference evidence="5" key="2">
    <citation type="journal article" date="2012" name="PLoS ONE">
        <title>A Deeply Branching Thermophilic Bacterium with an Ancient Acetyl-CoA Pathway Dominates a Subsurface Ecosystem.</title>
        <authorList>
            <person name="Takami H."/>
            <person name="Noguchi H."/>
            <person name="Takaki Y."/>
            <person name="Uchiyama I."/>
            <person name="Toyoda A."/>
            <person name="Nishi S."/>
            <person name="Chee G.-J."/>
            <person name="Arai W."/>
            <person name="Nunoura T."/>
            <person name="Itoh T."/>
            <person name="Hattori M."/>
            <person name="Takai K."/>
        </authorList>
    </citation>
    <scope>NUCLEOTIDE SEQUENCE</scope>
</reference>
<evidence type="ECO:0000256" key="3">
    <source>
        <dbReference type="ARBA" id="ARBA00022840"/>
    </source>
</evidence>
<dbReference type="GO" id="GO:0005524">
    <property type="term" value="F:ATP binding"/>
    <property type="evidence" value="ECO:0007669"/>
    <property type="project" value="UniProtKB-KW"/>
</dbReference>
<evidence type="ECO:0000256" key="2">
    <source>
        <dbReference type="ARBA" id="ARBA00022741"/>
    </source>
</evidence>
<dbReference type="SUPFAM" id="SSF52540">
    <property type="entry name" value="P-loop containing nucleoside triphosphate hydrolases"/>
    <property type="match status" value="1"/>
</dbReference>
<gene>
    <name evidence="5" type="ORF">HGMM_F50D11C03</name>
</gene>
<dbReference type="PANTHER" id="PTHR45772">
    <property type="entry name" value="CONSERVED COMPONENT OF ABC TRANSPORTER FOR NATURAL AMINO ACIDS-RELATED"/>
    <property type="match status" value="1"/>
</dbReference>